<dbReference type="AlphaFoldDB" id="A0A561SF74"/>
<dbReference type="SUPFAM" id="SSF55729">
    <property type="entry name" value="Acyl-CoA N-acyltransferases (Nat)"/>
    <property type="match status" value="1"/>
</dbReference>
<evidence type="ECO:0000259" key="1">
    <source>
        <dbReference type="PROSITE" id="PS51186"/>
    </source>
</evidence>
<organism evidence="2 3">
    <name type="scientific">Kitasatospora viridis</name>
    <dbReference type="NCBI Taxonomy" id="281105"/>
    <lineage>
        <taxon>Bacteria</taxon>
        <taxon>Bacillati</taxon>
        <taxon>Actinomycetota</taxon>
        <taxon>Actinomycetes</taxon>
        <taxon>Kitasatosporales</taxon>
        <taxon>Streptomycetaceae</taxon>
        <taxon>Kitasatospora</taxon>
    </lineage>
</organism>
<dbReference type="InterPro" id="IPR027365">
    <property type="entry name" value="GNAT_acetyltra_YdfB-like"/>
</dbReference>
<protein>
    <submittedName>
        <fullName evidence="2">GNAT acetyltransferase-like protein</fullName>
    </submittedName>
</protein>
<proteinExistence type="predicted"/>
<dbReference type="EMBL" id="VIWT01000005">
    <property type="protein sequence ID" value="TWF73526.1"/>
    <property type="molecule type" value="Genomic_DNA"/>
</dbReference>
<evidence type="ECO:0000313" key="3">
    <source>
        <dbReference type="Proteomes" id="UP000317940"/>
    </source>
</evidence>
<gene>
    <name evidence="2" type="ORF">FHX73_15138</name>
</gene>
<reference evidence="2 3" key="1">
    <citation type="submission" date="2019-06" db="EMBL/GenBank/DDBJ databases">
        <title>Sequencing the genomes of 1000 actinobacteria strains.</title>
        <authorList>
            <person name="Klenk H.-P."/>
        </authorList>
    </citation>
    <scope>NUCLEOTIDE SEQUENCE [LARGE SCALE GENOMIC DNA]</scope>
    <source>
        <strain evidence="2 3">DSM 44826</strain>
    </source>
</reference>
<dbReference type="Pfam" id="PF12746">
    <property type="entry name" value="GNAT_acetyltran"/>
    <property type="match status" value="1"/>
</dbReference>
<dbReference type="Proteomes" id="UP000317940">
    <property type="component" value="Unassembled WGS sequence"/>
</dbReference>
<dbReference type="PROSITE" id="PS51186">
    <property type="entry name" value="GNAT"/>
    <property type="match status" value="1"/>
</dbReference>
<dbReference type="GO" id="GO:0016747">
    <property type="term" value="F:acyltransferase activity, transferring groups other than amino-acyl groups"/>
    <property type="evidence" value="ECO:0007669"/>
    <property type="project" value="InterPro"/>
</dbReference>
<evidence type="ECO:0000313" key="2">
    <source>
        <dbReference type="EMBL" id="TWF73526.1"/>
    </source>
</evidence>
<accession>A0A561SF74</accession>
<dbReference type="RefSeq" id="WP_246214123.1">
    <property type="nucleotide sequence ID" value="NZ_BAAAMZ010000001.1"/>
</dbReference>
<feature type="domain" description="N-acetyltransferase" evidence="1">
    <location>
        <begin position="128"/>
        <end position="261"/>
    </location>
</feature>
<dbReference type="InterPro" id="IPR000182">
    <property type="entry name" value="GNAT_dom"/>
</dbReference>
<sequence length="261" mass="27075">MAGETTGEIAGDLSGGKAEDMTDDQLIVRARGLWCEMASVPGIEFAAAGRLVPVVAPEAGLGPAGWAGVIELGGARIATAPDERAAALLRERLAGVAPGRLADPGAVGAAFPDVRVLGPVALAYLAAEDFRPVGPGAWELVELPADHRGLRRLEESAGDEDRREAGLDEITSPAFAVRVGGEVVAAAGYRHWRSRTAHISVLTAPAWRGHGLVRVTGTAAAAHALADDLLPQWRARVPASRRAAVALGFREIGTQLVVNFG</sequence>
<comment type="caution">
    <text evidence="2">The sequence shown here is derived from an EMBL/GenBank/DDBJ whole genome shotgun (WGS) entry which is preliminary data.</text>
</comment>
<dbReference type="Gene3D" id="3.40.630.30">
    <property type="match status" value="1"/>
</dbReference>
<keyword evidence="3" id="KW-1185">Reference proteome</keyword>
<keyword evidence="2" id="KW-0808">Transferase</keyword>
<name>A0A561SF74_9ACTN</name>
<dbReference type="InterPro" id="IPR016181">
    <property type="entry name" value="Acyl_CoA_acyltransferase"/>
</dbReference>